<dbReference type="EMBL" id="JAZKLI010000001">
    <property type="protein sequence ID" value="MEE9683988.1"/>
    <property type="molecule type" value="Genomic_DNA"/>
</dbReference>
<keyword evidence="3 6" id="KW-0812">Transmembrane</keyword>
<dbReference type="PANTHER" id="PTHR34187:SF2">
    <property type="entry name" value="DUF202 DOMAIN-CONTAINING PROTEIN"/>
    <property type="match status" value="1"/>
</dbReference>
<sequence>MNQGKQDKLVDYRFTLANERTFLAWIRTALAFMAAGIGVDQLAINLAPAPFRVFLVITMSLTAAGLAWYGYHRWVANDKAIAQDRALDYPRLFVLLSGGLGACIVVTLWVMVAL</sequence>
<accession>A0ABU7UC08</accession>
<comment type="subcellular location">
    <subcellularLocation>
        <location evidence="1">Cell membrane</location>
        <topology evidence="1">Multi-pass membrane protein</topology>
    </subcellularLocation>
</comment>
<keyword evidence="4 6" id="KW-1133">Transmembrane helix</keyword>
<evidence type="ECO:0000256" key="4">
    <source>
        <dbReference type="ARBA" id="ARBA00022989"/>
    </source>
</evidence>
<evidence type="ECO:0000256" key="1">
    <source>
        <dbReference type="ARBA" id="ARBA00004651"/>
    </source>
</evidence>
<dbReference type="RefSeq" id="WP_331389653.1">
    <property type="nucleotide sequence ID" value="NZ_JAZKLB010000001.1"/>
</dbReference>
<dbReference type="Proteomes" id="UP001335910">
    <property type="component" value="Unassembled WGS sequence"/>
</dbReference>
<feature type="transmembrane region" description="Helical" evidence="6">
    <location>
        <begin position="21"/>
        <end position="39"/>
    </location>
</feature>
<keyword evidence="5 6" id="KW-0472">Membrane</keyword>
<comment type="caution">
    <text evidence="8">The sequence shown here is derived from an EMBL/GenBank/DDBJ whole genome shotgun (WGS) entry which is preliminary data.</text>
</comment>
<proteinExistence type="predicted"/>
<keyword evidence="9" id="KW-1185">Reference proteome</keyword>
<dbReference type="Pfam" id="PF02656">
    <property type="entry name" value="DUF202"/>
    <property type="match status" value="1"/>
</dbReference>
<evidence type="ECO:0000313" key="9">
    <source>
        <dbReference type="Proteomes" id="UP001335910"/>
    </source>
</evidence>
<feature type="transmembrane region" description="Helical" evidence="6">
    <location>
        <begin position="51"/>
        <end position="71"/>
    </location>
</feature>
<evidence type="ECO:0000256" key="5">
    <source>
        <dbReference type="ARBA" id="ARBA00023136"/>
    </source>
</evidence>
<keyword evidence="2" id="KW-1003">Cell membrane</keyword>
<gene>
    <name evidence="8" type="ORF">V4839_10950</name>
</gene>
<organism evidence="8 9">
    <name type="scientific">Lelliottia amnigena</name>
    <name type="common">Enterobacter amnigenus</name>
    <dbReference type="NCBI Taxonomy" id="61646"/>
    <lineage>
        <taxon>Bacteria</taxon>
        <taxon>Pseudomonadati</taxon>
        <taxon>Pseudomonadota</taxon>
        <taxon>Gammaproteobacteria</taxon>
        <taxon>Enterobacterales</taxon>
        <taxon>Enterobacteriaceae</taxon>
        <taxon>Lelliottia</taxon>
    </lineage>
</organism>
<evidence type="ECO:0000256" key="2">
    <source>
        <dbReference type="ARBA" id="ARBA00022475"/>
    </source>
</evidence>
<dbReference type="PANTHER" id="PTHR34187">
    <property type="entry name" value="FGR18P"/>
    <property type="match status" value="1"/>
</dbReference>
<protein>
    <submittedName>
        <fullName evidence="8">DUF202 domain-containing protein</fullName>
    </submittedName>
</protein>
<evidence type="ECO:0000259" key="7">
    <source>
        <dbReference type="Pfam" id="PF02656"/>
    </source>
</evidence>
<dbReference type="InterPro" id="IPR003807">
    <property type="entry name" value="DUF202"/>
</dbReference>
<dbReference type="InterPro" id="IPR052053">
    <property type="entry name" value="IM_YidH-like"/>
</dbReference>
<reference evidence="8 9" key="1">
    <citation type="submission" date="2023-10" db="EMBL/GenBank/DDBJ databases">
        <title>Wastewater isolates of ESBL- and carbapenemase-producing Gram-negative bacteria from New Zealand.</title>
        <authorList>
            <person name="Straub C."/>
            <person name="Weaver L."/>
            <person name="Cornelius A."/>
            <person name="Mcgill E."/>
            <person name="Dyet K."/>
            <person name="White L."/>
            <person name="Pattis I."/>
        </authorList>
    </citation>
    <scope>NUCLEOTIDE SEQUENCE [LARGE SCALE GENOMIC DNA]</scope>
    <source>
        <strain evidence="8 9">ESBL35</strain>
    </source>
</reference>
<evidence type="ECO:0000313" key="8">
    <source>
        <dbReference type="EMBL" id="MEE9683988.1"/>
    </source>
</evidence>
<name>A0ABU7UC08_LELAM</name>
<evidence type="ECO:0000256" key="3">
    <source>
        <dbReference type="ARBA" id="ARBA00022692"/>
    </source>
</evidence>
<feature type="domain" description="DUF202" evidence="7">
    <location>
        <begin position="13"/>
        <end position="79"/>
    </location>
</feature>
<feature type="transmembrane region" description="Helical" evidence="6">
    <location>
        <begin position="92"/>
        <end position="112"/>
    </location>
</feature>
<evidence type="ECO:0000256" key="6">
    <source>
        <dbReference type="SAM" id="Phobius"/>
    </source>
</evidence>